<name>X1PYL3_9ZZZZ</name>
<dbReference type="AlphaFoldDB" id="X1PYL3"/>
<reference evidence="1" key="1">
    <citation type="journal article" date="2014" name="Front. Microbiol.">
        <title>High frequency of phylogenetically diverse reductive dehalogenase-homologous genes in deep subseafloor sedimentary metagenomes.</title>
        <authorList>
            <person name="Kawai M."/>
            <person name="Futagami T."/>
            <person name="Toyoda A."/>
            <person name="Takaki Y."/>
            <person name="Nishi S."/>
            <person name="Hori S."/>
            <person name="Arai W."/>
            <person name="Tsubouchi T."/>
            <person name="Morono Y."/>
            <person name="Uchiyama I."/>
            <person name="Ito T."/>
            <person name="Fujiyama A."/>
            <person name="Inagaki F."/>
            <person name="Takami H."/>
        </authorList>
    </citation>
    <scope>NUCLEOTIDE SEQUENCE</scope>
    <source>
        <strain evidence="1">Expedition CK06-06</strain>
    </source>
</reference>
<evidence type="ECO:0000313" key="1">
    <source>
        <dbReference type="EMBL" id="GAI36039.1"/>
    </source>
</evidence>
<gene>
    <name evidence="1" type="ORF">S06H3_38360</name>
</gene>
<accession>X1PYL3</accession>
<feature type="non-terminal residue" evidence="1">
    <location>
        <position position="1"/>
    </location>
</feature>
<organism evidence="1">
    <name type="scientific">marine sediment metagenome</name>
    <dbReference type="NCBI Taxonomy" id="412755"/>
    <lineage>
        <taxon>unclassified sequences</taxon>
        <taxon>metagenomes</taxon>
        <taxon>ecological metagenomes</taxon>
    </lineage>
</organism>
<protein>
    <submittedName>
        <fullName evidence="1">Uncharacterized protein</fullName>
    </submittedName>
</protein>
<dbReference type="EMBL" id="BARV01023377">
    <property type="protein sequence ID" value="GAI36039.1"/>
    <property type="molecule type" value="Genomic_DNA"/>
</dbReference>
<comment type="caution">
    <text evidence="1">The sequence shown here is derived from an EMBL/GenBank/DDBJ whole genome shotgun (WGS) entry which is preliminary data.</text>
</comment>
<sequence length="146" mass="17109">FDIESISIVKARDYETKNQTDSQIQHNALKKKLLHCIESRIRVVILTQYSWPRPDKSINLIREVARNPNCIKIPQIKHPLAVALVKEWYIQGVWFNTSVMCSSNMGEDLCERLRRAIRGSFYPRSDGLFFDEKIDDTEHRGMLDKM</sequence>
<proteinExistence type="predicted"/>